<dbReference type="AlphaFoldDB" id="G6EFF8"/>
<comment type="caution">
    <text evidence="8">The sequence shown here is derived from an EMBL/GenBank/DDBJ whole genome shotgun (WGS) entry which is preliminary data.</text>
</comment>
<dbReference type="GO" id="GO:0006310">
    <property type="term" value="P:DNA recombination"/>
    <property type="evidence" value="ECO:0007669"/>
    <property type="project" value="UniProtKB-KW"/>
</dbReference>
<evidence type="ECO:0000259" key="6">
    <source>
        <dbReference type="PROSITE" id="PS51898"/>
    </source>
</evidence>
<organism evidence="8 9">
    <name type="scientific">Novosphingobium pentaromativorans US6-1</name>
    <dbReference type="NCBI Taxonomy" id="1088721"/>
    <lineage>
        <taxon>Bacteria</taxon>
        <taxon>Pseudomonadati</taxon>
        <taxon>Pseudomonadota</taxon>
        <taxon>Alphaproteobacteria</taxon>
        <taxon>Sphingomonadales</taxon>
        <taxon>Sphingomonadaceae</taxon>
        <taxon>Novosphingobium</taxon>
    </lineage>
</organism>
<evidence type="ECO:0000313" key="8">
    <source>
        <dbReference type="EMBL" id="EHJ60003.1"/>
    </source>
</evidence>
<dbReference type="InterPro" id="IPR002104">
    <property type="entry name" value="Integrase_catalytic"/>
</dbReference>
<dbReference type="Pfam" id="PF00589">
    <property type="entry name" value="Phage_integrase"/>
    <property type="match status" value="1"/>
</dbReference>
<evidence type="ECO:0000259" key="7">
    <source>
        <dbReference type="PROSITE" id="PS51900"/>
    </source>
</evidence>
<feature type="domain" description="Core-binding (CB)" evidence="7">
    <location>
        <begin position="57"/>
        <end position="141"/>
    </location>
</feature>
<dbReference type="InterPro" id="IPR050090">
    <property type="entry name" value="Tyrosine_recombinase_XerCD"/>
</dbReference>
<reference evidence="8 9" key="1">
    <citation type="journal article" date="2012" name="J. Bacteriol.">
        <title>Genome sequence of benzo(a)pyrene-degrading bacterium Novosphingobium pentaromativorans US6-1.</title>
        <authorList>
            <person name="Luo Y.R."/>
            <person name="Kang S.G."/>
            <person name="Kim S.J."/>
            <person name="Kim M.R."/>
            <person name="Li N."/>
            <person name="Lee J.H."/>
            <person name="Kwon K.K."/>
        </authorList>
    </citation>
    <scope>NUCLEOTIDE SEQUENCE [LARGE SCALE GENOMIC DNA]</scope>
    <source>
        <strain evidence="8 9">US6-1</strain>
    </source>
</reference>
<dbReference type="Gene3D" id="1.10.443.10">
    <property type="entry name" value="Intergrase catalytic core"/>
    <property type="match status" value="1"/>
</dbReference>
<dbReference type="STRING" id="1088721.JI59_04620"/>
<dbReference type="EMBL" id="AGFM01000048">
    <property type="protein sequence ID" value="EHJ60003.1"/>
    <property type="molecule type" value="Genomic_DNA"/>
</dbReference>
<dbReference type="InterPro" id="IPR011010">
    <property type="entry name" value="DNA_brk_join_enz"/>
</dbReference>
<keyword evidence="9" id="KW-1185">Reference proteome</keyword>
<comment type="similarity">
    <text evidence="1">Belongs to the 'phage' integrase family.</text>
</comment>
<dbReference type="PATRIC" id="fig|1088721.3.peg.3036"/>
<evidence type="ECO:0000256" key="2">
    <source>
        <dbReference type="ARBA" id="ARBA00022908"/>
    </source>
</evidence>
<dbReference type="PROSITE" id="PS51898">
    <property type="entry name" value="TYR_RECOMBINASE"/>
    <property type="match status" value="1"/>
</dbReference>
<dbReference type="PANTHER" id="PTHR30349">
    <property type="entry name" value="PHAGE INTEGRASE-RELATED"/>
    <property type="match status" value="1"/>
</dbReference>
<keyword evidence="4" id="KW-0233">DNA recombination</keyword>
<keyword evidence="3 5" id="KW-0238">DNA-binding</keyword>
<gene>
    <name evidence="8" type="ORF">NSU_3079</name>
</gene>
<protein>
    <submittedName>
        <fullName evidence="8">Putative integrase</fullName>
    </submittedName>
</protein>
<dbReference type="PANTHER" id="PTHR30349:SF64">
    <property type="entry name" value="PROPHAGE INTEGRASE INTD-RELATED"/>
    <property type="match status" value="1"/>
</dbReference>
<sequence length="349" mass="39198">MRLKGINRTTRKLSSGKTVTYYYAWKGGPRLEGTPGSPEFVASYNRAVTAKIPPRKDQLMSVLDLFEDSTEFTDLAERTRKDYRKHLRVIAAEFGDFPVTALEDRRTRGEFLAWRERLAIKSRRQADYAFAVLARALSWAYNRGLVPVNPCERPGRLYRAARSENVWTDADEKAFHAKAPDHLRLALTLALWTGQRQGDLLRLKWAAYDGETIRLRQRKTKVPIVIPVGAPLKAALKAEKDRYAQENKDLPETILATVHGTAWTESGFRASWRKACIKAGVTDVTFHDLRGTAVTRLAIAGATVPEIAAITGHSMKEVGSILDAHYMHRDPALSEAAIRKLEGRTISTN</sequence>
<dbReference type="InterPro" id="IPR010998">
    <property type="entry name" value="Integrase_recombinase_N"/>
</dbReference>
<dbReference type="InterPro" id="IPR013762">
    <property type="entry name" value="Integrase-like_cat_sf"/>
</dbReference>
<dbReference type="Proteomes" id="UP000004030">
    <property type="component" value="Unassembled WGS sequence"/>
</dbReference>
<dbReference type="eggNOG" id="COG0582">
    <property type="taxonomic scope" value="Bacteria"/>
</dbReference>
<keyword evidence="2" id="KW-0229">DNA integration</keyword>
<dbReference type="InterPro" id="IPR044068">
    <property type="entry name" value="CB"/>
</dbReference>
<evidence type="ECO:0000256" key="3">
    <source>
        <dbReference type="ARBA" id="ARBA00023125"/>
    </source>
</evidence>
<dbReference type="SUPFAM" id="SSF56349">
    <property type="entry name" value="DNA breaking-rejoining enzymes"/>
    <property type="match status" value="1"/>
</dbReference>
<feature type="domain" description="Tyr recombinase" evidence="6">
    <location>
        <begin position="162"/>
        <end position="339"/>
    </location>
</feature>
<dbReference type="Gene3D" id="1.10.150.130">
    <property type="match status" value="1"/>
</dbReference>
<proteinExistence type="inferred from homology"/>
<evidence type="ECO:0000313" key="9">
    <source>
        <dbReference type="Proteomes" id="UP000004030"/>
    </source>
</evidence>
<dbReference type="GO" id="GO:0003677">
    <property type="term" value="F:DNA binding"/>
    <property type="evidence" value="ECO:0007669"/>
    <property type="project" value="UniProtKB-UniRule"/>
</dbReference>
<name>G6EFF8_9SPHN</name>
<accession>G6EFF8</accession>
<evidence type="ECO:0000256" key="4">
    <source>
        <dbReference type="ARBA" id="ARBA00023172"/>
    </source>
</evidence>
<evidence type="ECO:0000256" key="1">
    <source>
        <dbReference type="ARBA" id="ARBA00008857"/>
    </source>
</evidence>
<dbReference type="GO" id="GO:0015074">
    <property type="term" value="P:DNA integration"/>
    <property type="evidence" value="ECO:0007669"/>
    <property type="project" value="UniProtKB-KW"/>
</dbReference>
<dbReference type="PROSITE" id="PS51900">
    <property type="entry name" value="CB"/>
    <property type="match status" value="1"/>
</dbReference>
<evidence type="ECO:0000256" key="5">
    <source>
        <dbReference type="PROSITE-ProRule" id="PRU01248"/>
    </source>
</evidence>